<name>A0A165ENK2_EXIGL</name>
<accession>A0A165ENK2</accession>
<dbReference type="Proteomes" id="UP000077266">
    <property type="component" value="Unassembled WGS sequence"/>
</dbReference>
<reference evidence="1 2" key="1">
    <citation type="journal article" date="2016" name="Mol. Biol. Evol.">
        <title>Comparative Genomics of Early-Diverging Mushroom-Forming Fungi Provides Insights into the Origins of Lignocellulose Decay Capabilities.</title>
        <authorList>
            <person name="Nagy L.G."/>
            <person name="Riley R."/>
            <person name="Tritt A."/>
            <person name="Adam C."/>
            <person name="Daum C."/>
            <person name="Floudas D."/>
            <person name="Sun H."/>
            <person name="Yadav J.S."/>
            <person name="Pangilinan J."/>
            <person name="Larsson K.H."/>
            <person name="Matsuura K."/>
            <person name="Barry K."/>
            <person name="Labutti K."/>
            <person name="Kuo R."/>
            <person name="Ohm R.A."/>
            <person name="Bhattacharya S.S."/>
            <person name="Shirouzu T."/>
            <person name="Yoshinaga Y."/>
            <person name="Martin F.M."/>
            <person name="Grigoriev I.V."/>
            <person name="Hibbett D.S."/>
        </authorList>
    </citation>
    <scope>NUCLEOTIDE SEQUENCE [LARGE SCALE GENOMIC DNA]</scope>
    <source>
        <strain evidence="1 2">HHB12029</strain>
    </source>
</reference>
<sequence length="161" mass="18381">MWAYKDWEAYDLDMMRSTGLDYTATALTASVTKHERDAASRFIRAYEDYFAPAWVWTTPLIVGLGGASSETRADYWASTEREDSITVSHFTEEDGVVHSEQCMIDIPHEQEDYFRKVFRIPTSSSDASLIEDDTSSEDAFTMLWRTVTKPEGESIRSVHPC</sequence>
<dbReference type="AlphaFoldDB" id="A0A165ENK2"/>
<proteinExistence type="predicted"/>
<gene>
    <name evidence="1" type="ORF">EXIGLDRAFT_773740</name>
</gene>
<evidence type="ECO:0000313" key="1">
    <source>
        <dbReference type="EMBL" id="KZV87354.1"/>
    </source>
</evidence>
<keyword evidence="2" id="KW-1185">Reference proteome</keyword>
<dbReference type="InParanoid" id="A0A165ENK2"/>
<evidence type="ECO:0000313" key="2">
    <source>
        <dbReference type="Proteomes" id="UP000077266"/>
    </source>
</evidence>
<dbReference type="EMBL" id="KV426128">
    <property type="protein sequence ID" value="KZV87354.1"/>
    <property type="molecule type" value="Genomic_DNA"/>
</dbReference>
<protein>
    <submittedName>
        <fullName evidence="1">Uncharacterized protein</fullName>
    </submittedName>
</protein>
<organism evidence="1 2">
    <name type="scientific">Exidia glandulosa HHB12029</name>
    <dbReference type="NCBI Taxonomy" id="1314781"/>
    <lineage>
        <taxon>Eukaryota</taxon>
        <taxon>Fungi</taxon>
        <taxon>Dikarya</taxon>
        <taxon>Basidiomycota</taxon>
        <taxon>Agaricomycotina</taxon>
        <taxon>Agaricomycetes</taxon>
        <taxon>Auriculariales</taxon>
        <taxon>Exidiaceae</taxon>
        <taxon>Exidia</taxon>
    </lineage>
</organism>